<dbReference type="InterPro" id="IPR003660">
    <property type="entry name" value="HAMP_dom"/>
</dbReference>
<feature type="domain" description="Histidine kinase" evidence="13">
    <location>
        <begin position="372"/>
        <end position="589"/>
    </location>
</feature>
<dbReference type="InterPro" id="IPR010559">
    <property type="entry name" value="Sig_transdc_His_kin_internal"/>
</dbReference>
<feature type="domain" description="HAMP" evidence="14">
    <location>
        <begin position="317"/>
        <end position="369"/>
    </location>
</feature>
<feature type="transmembrane region" description="Helical" evidence="12">
    <location>
        <begin position="18"/>
        <end position="37"/>
    </location>
</feature>
<keyword evidence="7" id="KW-0547">Nucleotide-binding</keyword>
<dbReference type="Gene3D" id="6.10.340.10">
    <property type="match status" value="1"/>
</dbReference>
<evidence type="ECO:0000256" key="8">
    <source>
        <dbReference type="ARBA" id="ARBA00022777"/>
    </source>
</evidence>
<evidence type="ECO:0000256" key="11">
    <source>
        <dbReference type="ARBA" id="ARBA00023136"/>
    </source>
</evidence>
<dbReference type="SUPFAM" id="SSF55874">
    <property type="entry name" value="ATPase domain of HSP90 chaperone/DNA topoisomerase II/histidine kinase"/>
    <property type="match status" value="1"/>
</dbReference>
<name>A0A3D9KFV7_9BACL</name>
<keyword evidence="9" id="KW-0067">ATP-binding</keyword>
<keyword evidence="4" id="KW-1003">Cell membrane</keyword>
<comment type="caution">
    <text evidence="15">The sequence shown here is derived from an EMBL/GenBank/DDBJ whole genome shotgun (WGS) entry which is preliminary data.</text>
</comment>
<evidence type="ECO:0000256" key="5">
    <source>
        <dbReference type="ARBA" id="ARBA00022553"/>
    </source>
</evidence>
<dbReference type="GO" id="GO:0000155">
    <property type="term" value="F:phosphorelay sensor kinase activity"/>
    <property type="evidence" value="ECO:0007669"/>
    <property type="project" value="InterPro"/>
</dbReference>
<evidence type="ECO:0000313" key="16">
    <source>
        <dbReference type="Proteomes" id="UP000256977"/>
    </source>
</evidence>
<evidence type="ECO:0000256" key="10">
    <source>
        <dbReference type="ARBA" id="ARBA00023012"/>
    </source>
</evidence>
<comment type="subcellular location">
    <subcellularLocation>
        <location evidence="2">Cell membrane</location>
        <topology evidence="2">Multi-pass membrane protein</topology>
    </subcellularLocation>
</comment>
<dbReference type="InterPro" id="IPR005467">
    <property type="entry name" value="His_kinase_dom"/>
</dbReference>
<accession>A0A3D9KFV7</accession>
<dbReference type="PROSITE" id="PS50885">
    <property type="entry name" value="HAMP"/>
    <property type="match status" value="1"/>
</dbReference>
<gene>
    <name evidence="15" type="ORF">DFP98_105169</name>
</gene>
<dbReference type="RefSeq" id="WP_116060168.1">
    <property type="nucleotide sequence ID" value="NZ_QRDZ01000005.1"/>
</dbReference>
<evidence type="ECO:0000256" key="9">
    <source>
        <dbReference type="ARBA" id="ARBA00022840"/>
    </source>
</evidence>
<keyword evidence="12" id="KW-1133">Transmembrane helix</keyword>
<dbReference type="GO" id="GO:0005524">
    <property type="term" value="F:ATP binding"/>
    <property type="evidence" value="ECO:0007669"/>
    <property type="project" value="UniProtKB-KW"/>
</dbReference>
<dbReference type="Pfam" id="PF06580">
    <property type="entry name" value="His_kinase"/>
    <property type="match status" value="1"/>
</dbReference>
<dbReference type="SUPFAM" id="SSF158472">
    <property type="entry name" value="HAMP domain-like"/>
    <property type="match status" value="1"/>
</dbReference>
<proteinExistence type="predicted"/>
<reference evidence="15 16" key="1">
    <citation type="submission" date="2018-07" db="EMBL/GenBank/DDBJ databases">
        <title>Genomic Encyclopedia of Type Strains, Phase III (KMG-III): the genomes of soil and plant-associated and newly described type strains.</title>
        <authorList>
            <person name="Whitman W."/>
        </authorList>
    </citation>
    <scope>NUCLEOTIDE SEQUENCE [LARGE SCALE GENOMIC DNA]</scope>
    <source>
        <strain evidence="15 16">CECT 7287</strain>
    </source>
</reference>
<evidence type="ECO:0000256" key="2">
    <source>
        <dbReference type="ARBA" id="ARBA00004651"/>
    </source>
</evidence>
<keyword evidence="5" id="KW-0597">Phosphoprotein</keyword>
<evidence type="ECO:0000259" key="14">
    <source>
        <dbReference type="PROSITE" id="PS50885"/>
    </source>
</evidence>
<dbReference type="OrthoDB" id="9776552at2"/>
<comment type="catalytic activity">
    <reaction evidence="1">
        <text>ATP + protein L-histidine = ADP + protein N-phospho-L-histidine.</text>
        <dbReference type="EC" id="2.7.13.3"/>
    </reaction>
</comment>
<dbReference type="InterPro" id="IPR050640">
    <property type="entry name" value="Bact_2-comp_sensor_kinase"/>
</dbReference>
<sequence length="600" mass="68374">MKGYARKFNDMKLRNKMVWSYMLFFILPFIIVGLFVVQEFRQTALTRATEQAESTVQRVKSRVQEMLGVPVLLANQLSLDTDLEDVATTRYQDVFQVVDAYWSYTKFKVFLDFNSEITRVKVYADNPTLIDNWEFTPLDAKTEQSFWYQSAIGQTGRLGWYYFPSDSRSSSSMLSLVRSVYFQKTRAVGLLQVDVNTNELNAILAQEEPDIVLTDERGVVVASNRSALMGKKLDEQEWGERLSGLEPGKHELAVGGISSQVIVDALKPENSYNELNIVYVFPLESIMKEANRISVVGFQIISVVFVVALVLIYSICTVLTNRLLKFSKQINKVSMGNFNTELAVDGSDEIGQIKRQFNQMVGSIRELMDEVQASHEQKRQLESKQNEIKLKMLASQINPHFLYNALESIRMKAHLKGEKEISRTVKMLGKLMRKNLELTGKEIELAEEFEIVRCYLEIQKFRHEDRLDYELSLDPSVERAVLLPLLIQPLVENSVVHGLEKAVDGGKVSVRAYREEEWLRVVVEDNGVGMSAAKRESVLRSLADQEASRIGLHNIQHRLVMTYGERSGLTIESEENRGTRIRFSIPLEGGKTYASSDDRG</sequence>
<keyword evidence="16" id="KW-1185">Reference proteome</keyword>
<dbReference type="EMBL" id="QRDZ01000005">
    <property type="protein sequence ID" value="RED85164.1"/>
    <property type="molecule type" value="Genomic_DNA"/>
</dbReference>
<dbReference type="EC" id="2.7.13.3" evidence="3"/>
<dbReference type="PROSITE" id="PS50109">
    <property type="entry name" value="HIS_KIN"/>
    <property type="match status" value="1"/>
</dbReference>
<feature type="transmembrane region" description="Helical" evidence="12">
    <location>
        <begin position="293"/>
        <end position="315"/>
    </location>
</feature>
<keyword evidence="11 12" id="KW-0472">Membrane</keyword>
<dbReference type="SMART" id="SM00387">
    <property type="entry name" value="HATPase_c"/>
    <property type="match status" value="1"/>
</dbReference>
<evidence type="ECO:0000256" key="12">
    <source>
        <dbReference type="SAM" id="Phobius"/>
    </source>
</evidence>
<evidence type="ECO:0000313" key="15">
    <source>
        <dbReference type="EMBL" id="RED85164.1"/>
    </source>
</evidence>
<dbReference type="Pfam" id="PF02518">
    <property type="entry name" value="HATPase_c"/>
    <property type="match status" value="1"/>
</dbReference>
<evidence type="ECO:0000256" key="1">
    <source>
        <dbReference type="ARBA" id="ARBA00000085"/>
    </source>
</evidence>
<organism evidence="15 16">
    <name type="scientific">Cohnella phaseoli</name>
    <dbReference type="NCBI Taxonomy" id="456490"/>
    <lineage>
        <taxon>Bacteria</taxon>
        <taxon>Bacillati</taxon>
        <taxon>Bacillota</taxon>
        <taxon>Bacilli</taxon>
        <taxon>Bacillales</taxon>
        <taxon>Paenibacillaceae</taxon>
        <taxon>Cohnella</taxon>
    </lineage>
</organism>
<keyword evidence="8 15" id="KW-0418">Kinase</keyword>
<dbReference type="InterPro" id="IPR003594">
    <property type="entry name" value="HATPase_dom"/>
</dbReference>
<keyword evidence="10" id="KW-0902">Two-component regulatory system</keyword>
<dbReference type="Gene3D" id="3.30.565.10">
    <property type="entry name" value="Histidine kinase-like ATPase, C-terminal domain"/>
    <property type="match status" value="1"/>
</dbReference>
<protein>
    <recommendedName>
        <fullName evidence="3">histidine kinase</fullName>
        <ecNumber evidence="3">2.7.13.3</ecNumber>
    </recommendedName>
</protein>
<dbReference type="PANTHER" id="PTHR34220:SF7">
    <property type="entry name" value="SENSOR HISTIDINE KINASE YPDA"/>
    <property type="match status" value="1"/>
</dbReference>
<dbReference type="GO" id="GO:0005886">
    <property type="term" value="C:plasma membrane"/>
    <property type="evidence" value="ECO:0007669"/>
    <property type="project" value="UniProtKB-SubCell"/>
</dbReference>
<evidence type="ECO:0000256" key="6">
    <source>
        <dbReference type="ARBA" id="ARBA00022679"/>
    </source>
</evidence>
<dbReference type="CDD" id="cd06225">
    <property type="entry name" value="HAMP"/>
    <property type="match status" value="1"/>
</dbReference>
<evidence type="ECO:0000259" key="13">
    <source>
        <dbReference type="PROSITE" id="PS50109"/>
    </source>
</evidence>
<dbReference type="Proteomes" id="UP000256977">
    <property type="component" value="Unassembled WGS sequence"/>
</dbReference>
<dbReference type="PANTHER" id="PTHR34220">
    <property type="entry name" value="SENSOR HISTIDINE KINASE YPDA"/>
    <property type="match status" value="1"/>
</dbReference>
<keyword evidence="12" id="KW-0812">Transmembrane</keyword>
<evidence type="ECO:0000256" key="3">
    <source>
        <dbReference type="ARBA" id="ARBA00012438"/>
    </source>
</evidence>
<evidence type="ECO:0000256" key="7">
    <source>
        <dbReference type="ARBA" id="ARBA00022741"/>
    </source>
</evidence>
<evidence type="ECO:0000256" key="4">
    <source>
        <dbReference type="ARBA" id="ARBA00022475"/>
    </source>
</evidence>
<dbReference type="Pfam" id="PF00672">
    <property type="entry name" value="HAMP"/>
    <property type="match status" value="1"/>
</dbReference>
<dbReference type="AlphaFoldDB" id="A0A3D9KFV7"/>
<keyword evidence="6" id="KW-0808">Transferase</keyword>
<dbReference type="InterPro" id="IPR036890">
    <property type="entry name" value="HATPase_C_sf"/>
</dbReference>
<dbReference type="SMART" id="SM00304">
    <property type="entry name" value="HAMP"/>
    <property type="match status" value="1"/>
</dbReference>